<evidence type="ECO:0000313" key="9">
    <source>
        <dbReference type="EMBL" id="KAH6654786.1"/>
    </source>
</evidence>
<dbReference type="Proteomes" id="UP000758603">
    <property type="component" value="Unassembled WGS sequence"/>
</dbReference>
<evidence type="ECO:0000259" key="8">
    <source>
        <dbReference type="PROSITE" id="PS51405"/>
    </source>
</evidence>
<evidence type="ECO:0000256" key="1">
    <source>
        <dbReference type="ARBA" id="ARBA00001970"/>
    </source>
</evidence>
<feature type="domain" description="Heme haloperoxidase family profile" evidence="8">
    <location>
        <begin position="8"/>
        <end position="251"/>
    </location>
</feature>
<dbReference type="InterPro" id="IPR000028">
    <property type="entry name" value="Chloroperoxidase"/>
</dbReference>
<dbReference type="SUPFAM" id="SSF47571">
    <property type="entry name" value="Cloroperoxidase"/>
    <property type="match status" value="1"/>
</dbReference>
<organism evidence="9 10">
    <name type="scientific">Truncatella angustata</name>
    <dbReference type="NCBI Taxonomy" id="152316"/>
    <lineage>
        <taxon>Eukaryota</taxon>
        <taxon>Fungi</taxon>
        <taxon>Dikarya</taxon>
        <taxon>Ascomycota</taxon>
        <taxon>Pezizomycotina</taxon>
        <taxon>Sordariomycetes</taxon>
        <taxon>Xylariomycetidae</taxon>
        <taxon>Amphisphaeriales</taxon>
        <taxon>Sporocadaceae</taxon>
        <taxon>Truncatella</taxon>
    </lineage>
</organism>
<dbReference type="EMBL" id="JAGPXC010000004">
    <property type="protein sequence ID" value="KAH6654786.1"/>
    <property type="molecule type" value="Genomic_DNA"/>
</dbReference>
<keyword evidence="10" id="KW-1185">Reference proteome</keyword>
<proteinExistence type="inferred from homology"/>
<keyword evidence="3" id="KW-0349">Heme</keyword>
<evidence type="ECO:0000313" key="10">
    <source>
        <dbReference type="Proteomes" id="UP000758603"/>
    </source>
</evidence>
<evidence type="ECO:0000256" key="4">
    <source>
        <dbReference type="ARBA" id="ARBA00022723"/>
    </source>
</evidence>
<dbReference type="AlphaFoldDB" id="A0A9P8ZZ87"/>
<dbReference type="PROSITE" id="PS51405">
    <property type="entry name" value="HEME_HALOPEROXIDASE"/>
    <property type="match status" value="1"/>
</dbReference>
<evidence type="ECO:0000256" key="5">
    <source>
        <dbReference type="ARBA" id="ARBA00023002"/>
    </source>
</evidence>
<sequence>MSESTTLTKGDYCPAGPDDIRSPCPILNSLANHGYLPRDGRNARVSDFTLAMNRLGLSHALGAALSNAIFIEREADGKPKQRSFFAKIWYYIRNPWALAFSRFGVRKPGQEDSAGRPCLNLDQLSTPGVIEHDISLTRRDYAQGDNHTKQPDLVDALLASSSDGKTLTADNLVGFRQRRTEEQKAANKQLNPAAAANGIGWGELAFVLDVFGDGKKVDSDRVQAIFSEERLPVKEGWTKRWWTVGVVELITSSKKVKAIAGVA</sequence>
<dbReference type="RefSeq" id="XP_045959056.1">
    <property type="nucleotide sequence ID" value="XM_046107389.1"/>
</dbReference>
<keyword evidence="4" id="KW-0479">Metal-binding</keyword>
<evidence type="ECO:0000256" key="3">
    <source>
        <dbReference type="ARBA" id="ARBA00022617"/>
    </source>
</evidence>
<accession>A0A9P8ZZ87</accession>
<comment type="cofactor">
    <cofactor evidence="1">
        <name>heme b</name>
        <dbReference type="ChEBI" id="CHEBI:60344"/>
    </cofactor>
</comment>
<keyword evidence="6" id="KW-0408">Iron</keyword>
<keyword evidence="5" id="KW-0560">Oxidoreductase</keyword>
<evidence type="ECO:0000256" key="6">
    <source>
        <dbReference type="ARBA" id="ARBA00023004"/>
    </source>
</evidence>
<dbReference type="Pfam" id="PF01328">
    <property type="entry name" value="Peroxidase_2"/>
    <property type="match status" value="1"/>
</dbReference>
<dbReference type="PANTHER" id="PTHR33577">
    <property type="entry name" value="STERIGMATOCYSTIN BIOSYNTHESIS PEROXIDASE STCC-RELATED"/>
    <property type="match status" value="1"/>
</dbReference>
<dbReference type="GO" id="GO:0004601">
    <property type="term" value="F:peroxidase activity"/>
    <property type="evidence" value="ECO:0007669"/>
    <property type="project" value="UniProtKB-KW"/>
</dbReference>
<reference evidence="9" key="1">
    <citation type="journal article" date="2021" name="Nat. Commun.">
        <title>Genetic determinants of endophytism in the Arabidopsis root mycobiome.</title>
        <authorList>
            <person name="Mesny F."/>
            <person name="Miyauchi S."/>
            <person name="Thiergart T."/>
            <person name="Pickel B."/>
            <person name="Atanasova L."/>
            <person name="Karlsson M."/>
            <person name="Huettel B."/>
            <person name="Barry K.W."/>
            <person name="Haridas S."/>
            <person name="Chen C."/>
            <person name="Bauer D."/>
            <person name="Andreopoulos W."/>
            <person name="Pangilinan J."/>
            <person name="LaButti K."/>
            <person name="Riley R."/>
            <person name="Lipzen A."/>
            <person name="Clum A."/>
            <person name="Drula E."/>
            <person name="Henrissat B."/>
            <person name="Kohler A."/>
            <person name="Grigoriev I.V."/>
            <person name="Martin F.M."/>
            <person name="Hacquard S."/>
        </authorList>
    </citation>
    <scope>NUCLEOTIDE SEQUENCE</scope>
    <source>
        <strain evidence="9">MPI-SDFR-AT-0073</strain>
    </source>
</reference>
<gene>
    <name evidence="9" type="ORF">BKA67DRAFT_659057</name>
</gene>
<comment type="caution">
    <text evidence="9">The sequence shown here is derived from an EMBL/GenBank/DDBJ whole genome shotgun (WGS) entry which is preliminary data.</text>
</comment>
<evidence type="ECO:0000256" key="2">
    <source>
        <dbReference type="ARBA" id="ARBA00022559"/>
    </source>
</evidence>
<dbReference type="GeneID" id="70136280"/>
<dbReference type="OrthoDB" id="407298at2759"/>
<dbReference type="PANTHER" id="PTHR33577:SF9">
    <property type="entry name" value="PEROXIDASE STCC"/>
    <property type="match status" value="1"/>
</dbReference>
<dbReference type="InterPro" id="IPR036851">
    <property type="entry name" value="Chloroperoxidase-like_sf"/>
</dbReference>
<comment type="similarity">
    <text evidence="7">Belongs to the chloroperoxidase family.</text>
</comment>
<dbReference type="GO" id="GO:0046872">
    <property type="term" value="F:metal ion binding"/>
    <property type="evidence" value="ECO:0007669"/>
    <property type="project" value="UniProtKB-KW"/>
</dbReference>
<keyword evidence="2" id="KW-0575">Peroxidase</keyword>
<name>A0A9P8ZZ87_9PEZI</name>
<dbReference type="Gene3D" id="1.10.489.10">
    <property type="entry name" value="Chloroperoxidase-like"/>
    <property type="match status" value="1"/>
</dbReference>
<evidence type="ECO:0000256" key="7">
    <source>
        <dbReference type="ARBA" id="ARBA00025795"/>
    </source>
</evidence>
<protein>
    <submittedName>
        <fullName evidence="9">Chloroperoxidase</fullName>
    </submittedName>
</protein>